<evidence type="ECO:0000256" key="2">
    <source>
        <dbReference type="PROSITE-ProRule" id="PRU00335"/>
    </source>
</evidence>
<dbReference type="RefSeq" id="WP_125748591.1">
    <property type="nucleotide sequence ID" value="NZ_JBHTON010000019.1"/>
</dbReference>
<sequence length="191" mass="21970">MPTPNTKQVLAATLKQLMKTTSLDHITIDKLAVAAHINRNTFYYHFDDIHSLLAWVYERDVVTALKQRSDIQHWQAAYQLMLTYIAANQQLCLNTFHSLNRDVLDDLLYRHAAEMVDLVVTSIDSQTPIRVRMAITDFYGWAITAQVTQWLASELAETQESMIRKAELMMDGTLAHIIARGKTDPYFGRRE</sequence>
<dbReference type="InterPro" id="IPR039532">
    <property type="entry name" value="TetR_C_Firmicutes"/>
</dbReference>
<evidence type="ECO:0000313" key="4">
    <source>
        <dbReference type="EMBL" id="MFD1485066.1"/>
    </source>
</evidence>
<dbReference type="EMBL" id="JBHTON010000019">
    <property type="protein sequence ID" value="MFD1485066.1"/>
    <property type="molecule type" value="Genomic_DNA"/>
</dbReference>
<name>A0ABW4E8L9_9LACO</name>
<dbReference type="InterPro" id="IPR009057">
    <property type="entry name" value="Homeodomain-like_sf"/>
</dbReference>
<evidence type="ECO:0000313" key="5">
    <source>
        <dbReference type="Proteomes" id="UP001597252"/>
    </source>
</evidence>
<keyword evidence="5" id="KW-1185">Reference proteome</keyword>
<dbReference type="Proteomes" id="UP001597252">
    <property type="component" value="Unassembled WGS sequence"/>
</dbReference>
<feature type="DNA-binding region" description="H-T-H motif" evidence="2">
    <location>
        <begin position="27"/>
        <end position="46"/>
    </location>
</feature>
<evidence type="ECO:0000259" key="3">
    <source>
        <dbReference type="PROSITE" id="PS50977"/>
    </source>
</evidence>
<reference evidence="5" key="1">
    <citation type="journal article" date="2019" name="Int. J. Syst. Evol. Microbiol.">
        <title>The Global Catalogue of Microorganisms (GCM) 10K type strain sequencing project: providing services to taxonomists for standard genome sequencing and annotation.</title>
        <authorList>
            <consortium name="The Broad Institute Genomics Platform"/>
            <consortium name="The Broad Institute Genome Sequencing Center for Infectious Disease"/>
            <person name="Wu L."/>
            <person name="Ma J."/>
        </authorList>
    </citation>
    <scope>NUCLEOTIDE SEQUENCE [LARGE SCALE GENOMIC DNA]</scope>
    <source>
        <strain evidence="5">CCM 8903</strain>
    </source>
</reference>
<accession>A0ABW4E8L9</accession>
<keyword evidence="1 2" id="KW-0238">DNA-binding</keyword>
<feature type="domain" description="HTH tetR-type" evidence="3">
    <location>
        <begin position="4"/>
        <end position="64"/>
    </location>
</feature>
<proteinExistence type="predicted"/>
<dbReference type="Pfam" id="PF14278">
    <property type="entry name" value="TetR_C_8"/>
    <property type="match status" value="1"/>
</dbReference>
<dbReference type="Gene3D" id="1.10.357.10">
    <property type="entry name" value="Tetracycline Repressor, domain 2"/>
    <property type="match status" value="1"/>
</dbReference>
<dbReference type="SUPFAM" id="SSF46689">
    <property type="entry name" value="Homeodomain-like"/>
    <property type="match status" value="1"/>
</dbReference>
<organism evidence="4 5">
    <name type="scientific">Lacticaseibacillus baoqingensis</name>
    <dbReference type="NCBI Taxonomy" id="2486013"/>
    <lineage>
        <taxon>Bacteria</taxon>
        <taxon>Bacillati</taxon>
        <taxon>Bacillota</taxon>
        <taxon>Bacilli</taxon>
        <taxon>Lactobacillales</taxon>
        <taxon>Lactobacillaceae</taxon>
        <taxon>Lacticaseibacillus</taxon>
    </lineage>
</organism>
<gene>
    <name evidence="4" type="ORF">ACFQ5J_07475</name>
</gene>
<comment type="caution">
    <text evidence="4">The sequence shown here is derived from an EMBL/GenBank/DDBJ whole genome shotgun (WGS) entry which is preliminary data.</text>
</comment>
<dbReference type="PROSITE" id="PS50977">
    <property type="entry name" value="HTH_TETR_2"/>
    <property type="match status" value="1"/>
</dbReference>
<dbReference type="InterPro" id="IPR001647">
    <property type="entry name" value="HTH_TetR"/>
</dbReference>
<evidence type="ECO:0000256" key="1">
    <source>
        <dbReference type="ARBA" id="ARBA00023125"/>
    </source>
</evidence>
<protein>
    <submittedName>
        <fullName evidence="4">TetR/AcrR family transcriptional regulator</fullName>
    </submittedName>
</protein>